<dbReference type="EMBL" id="SJPQ01000002">
    <property type="protein sequence ID" value="TWT88951.1"/>
    <property type="molecule type" value="Genomic_DNA"/>
</dbReference>
<keyword evidence="3" id="KW-1185">Reference proteome</keyword>
<reference evidence="2 3" key="1">
    <citation type="submission" date="2019-02" db="EMBL/GenBank/DDBJ databases">
        <title>Deep-cultivation of Planctomycetes and their phenomic and genomic characterization uncovers novel biology.</title>
        <authorList>
            <person name="Wiegand S."/>
            <person name="Jogler M."/>
            <person name="Boedeker C."/>
            <person name="Pinto D."/>
            <person name="Vollmers J."/>
            <person name="Rivas-Marin E."/>
            <person name="Kohn T."/>
            <person name="Peeters S.H."/>
            <person name="Heuer A."/>
            <person name="Rast P."/>
            <person name="Oberbeckmann S."/>
            <person name="Bunk B."/>
            <person name="Jeske O."/>
            <person name="Meyerdierks A."/>
            <person name="Storesund J.E."/>
            <person name="Kallscheuer N."/>
            <person name="Luecker S."/>
            <person name="Lage O.M."/>
            <person name="Pohl T."/>
            <person name="Merkel B.J."/>
            <person name="Hornburger P."/>
            <person name="Mueller R.-W."/>
            <person name="Bruemmer F."/>
            <person name="Labrenz M."/>
            <person name="Spormann A.M."/>
            <person name="Op Den Camp H."/>
            <person name="Overmann J."/>
            <person name="Amann R."/>
            <person name="Jetten M.S.M."/>
            <person name="Mascher T."/>
            <person name="Medema M.H."/>
            <person name="Devos D.P."/>
            <person name="Kaster A.-K."/>
            <person name="Ovreas L."/>
            <person name="Rohde M."/>
            <person name="Galperin M.Y."/>
            <person name="Jogler C."/>
        </authorList>
    </citation>
    <scope>NUCLEOTIDE SEQUENCE [LARGE SCALE GENOMIC DNA]</scope>
    <source>
        <strain evidence="2 3">Mal64</strain>
    </source>
</reference>
<comment type="caution">
    <text evidence="2">The sequence shown here is derived from an EMBL/GenBank/DDBJ whole genome shotgun (WGS) entry which is preliminary data.</text>
</comment>
<feature type="domain" description="DinB-like" evidence="1">
    <location>
        <begin position="14"/>
        <end position="144"/>
    </location>
</feature>
<organism evidence="2 3">
    <name type="scientific">Pseudobythopirellula maris</name>
    <dbReference type="NCBI Taxonomy" id="2527991"/>
    <lineage>
        <taxon>Bacteria</taxon>
        <taxon>Pseudomonadati</taxon>
        <taxon>Planctomycetota</taxon>
        <taxon>Planctomycetia</taxon>
        <taxon>Pirellulales</taxon>
        <taxon>Lacipirellulaceae</taxon>
        <taxon>Pseudobythopirellula</taxon>
    </lineage>
</organism>
<evidence type="ECO:0000313" key="2">
    <source>
        <dbReference type="EMBL" id="TWT88951.1"/>
    </source>
</evidence>
<protein>
    <submittedName>
        <fullName evidence="2">Putative metal-dependent hydrolase YfiT</fullName>
        <ecNumber evidence="2">3.-.-.-</ecNumber>
    </submittedName>
</protein>
<dbReference type="SUPFAM" id="SSF109854">
    <property type="entry name" value="DinB/YfiT-like putative metalloenzymes"/>
    <property type="match status" value="1"/>
</dbReference>
<proteinExistence type="predicted"/>
<dbReference type="Gene3D" id="1.20.120.450">
    <property type="entry name" value="dinb family like domain"/>
    <property type="match status" value="1"/>
</dbReference>
<name>A0A5C5ZQ62_9BACT</name>
<dbReference type="InterPro" id="IPR034660">
    <property type="entry name" value="DinB/YfiT-like"/>
</dbReference>
<keyword evidence="2" id="KW-0378">Hydrolase</keyword>
<dbReference type="Proteomes" id="UP000315440">
    <property type="component" value="Unassembled WGS sequence"/>
</dbReference>
<dbReference type="GO" id="GO:0016787">
    <property type="term" value="F:hydrolase activity"/>
    <property type="evidence" value="ECO:0007669"/>
    <property type="project" value="UniProtKB-KW"/>
</dbReference>
<evidence type="ECO:0000313" key="3">
    <source>
        <dbReference type="Proteomes" id="UP000315440"/>
    </source>
</evidence>
<dbReference type="EC" id="3.-.-.-" evidence="2"/>
<accession>A0A5C5ZQ62</accession>
<dbReference type="AlphaFoldDB" id="A0A5C5ZQ62"/>
<dbReference type="Pfam" id="PF12867">
    <property type="entry name" value="DinB_2"/>
    <property type="match status" value="1"/>
</dbReference>
<evidence type="ECO:0000259" key="1">
    <source>
        <dbReference type="Pfam" id="PF12867"/>
    </source>
</evidence>
<dbReference type="InterPro" id="IPR024775">
    <property type="entry name" value="DinB-like"/>
</dbReference>
<dbReference type="RefSeq" id="WP_146400442.1">
    <property type="nucleotide sequence ID" value="NZ_SJPQ01000002.1"/>
</dbReference>
<gene>
    <name evidence="2" type="primary">yfiT</name>
    <name evidence="2" type="ORF">Mal64_24410</name>
</gene>
<dbReference type="OrthoDB" id="9793216at2"/>
<sequence length="156" mass="17240">MFPIDSLLEEYLAGPQLLAEAVAGMSGDQLTARPVEGRWSTLEVVCHLVDSDAVHACRMKWVIAECGPPLPNSDETRWIERLPCHARSAAEEIELLSLQRRQMARILHATPPEAFARTGNHSEEGAVTLATLLERAVRHLPHHLPFIAEKRAALGV</sequence>